<protein>
    <submittedName>
        <fullName evidence="1">Biliverdin-producing heme oxygenase</fullName>
    </submittedName>
</protein>
<keyword evidence="2" id="KW-1185">Reference proteome</keyword>
<dbReference type="Proteomes" id="UP000602759">
    <property type="component" value="Unassembled WGS sequence"/>
</dbReference>
<evidence type="ECO:0000313" key="1">
    <source>
        <dbReference type="EMBL" id="MBD1433997.1"/>
    </source>
</evidence>
<dbReference type="Gene3D" id="1.20.910.10">
    <property type="entry name" value="Heme oxygenase-like"/>
    <property type="match status" value="1"/>
</dbReference>
<organism evidence="1 2">
    <name type="scientific">Sphingobacterium micropteri</name>
    <dbReference type="NCBI Taxonomy" id="2763501"/>
    <lineage>
        <taxon>Bacteria</taxon>
        <taxon>Pseudomonadati</taxon>
        <taxon>Bacteroidota</taxon>
        <taxon>Sphingobacteriia</taxon>
        <taxon>Sphingobacteriales</taxon>
        <taxon>Sphingobacteriaceae</taxon>
        <taxon>Sphingobacterium</taxon>
    </lineage>
</organism>
<dbReference type="Pfam" id="PF01126">
    <property type="entry name" value="Heme_oxygenase"/>
    <property type="match status" value="1"/>
</dbReference>
<comment type="caution">
    <text evidence="1">The sequence shown here is derived from an EMBL/GenBank/DDBJ whole genome shotgun (WGS) entry which is preliminary data.</text>
</comment>
<dbReference type="SUPFAM" id="SSF48613">
    <property type="entry name" value="Heme oxygenase-like"/>
    <property type="match status" value="1"/>
</dbReference>
<dbReference type="CDD" id="cd19166">
    <property type="entry name" value="HemeO-bac"/>
    <property type="match status" value="1"/>
</dbReference>
<dbReference type="InterPro" id="IPR016084">
    <property type="entry name" value="Haem_Oase-like_multi-hlx"/>
</dbReference>
<sequence>MLSAKIKEATKVGHQETEKKVVLRIKGISNDADYVELLKCFYTYFKAVEKAIAPYIETVLPDYRERRNSSYIKADIEALGGAADELPVAIAPEVNDAVQAMAALYVLEGSIMGGPYIVQMLQKKGIEKGFSFFSGYGAESGQKWGSFTAVLNALPENELDKVKAIDTANETFCRFGDVFDGADLLASSRLG</sequence>
<dbReference type="EMBL" id="JACOIK010000009">
    <property type="protein sequence ID" value="MBD1433997.1"/>
    <property type="molecule type" value="Genomic_DNA"/>
</dbReference>
<dbReference type="InterPro" id="IPR016053">
    <property type="entry name" value="Haem_Oase-like"/>
</dbReference>
<dbReference type="RefSeq" id="WP_190994930.1">
    <property type="nucleotide sequence ID" value="NZ_JACOIK010000009.1"/>
</dbReference>
<proteinExistence type="predicted"/>
<evidence type="ECO:0000313" key="2">
    <source>
        <dbReference type="Proteomes" id="UP000602759"/>
    </source>
</evidence>
<gene>
    <name evidence="1" type="ORF">H8B06_14255</name>
</gene>
<reference evidence="1 2" key="1">
    <citation type="submission" date="2020-08" db="EMBL/GenBank/DDBJ databases">
        <title>Sphingobacterium sp. DN00404 isolated from aquaculture water.</title>
        <authorList>
            <person name="Zhang M."/>
        </authorList>
    </citation>
    <scope>NUCLEOTIDE SEQUENCE [LARGE SCALE GENOMIC DNA]</scope>
    <source>
        <strain evidence="1 2">DN00404</strain>
    </source>
</reference>
<accession>A0ABR7YRW0</accession>
<name>A0ABR7YRW0_9SPHI</name>